<keyword evidence="12" id="KW-1185">Reference proteome</keyword>
<dbReference type="Pfam" id="PF08448">
    <property type="entry name" value="PAS_4"/>
    <property type="match status" value="1"/>
</dbReference>
<evidence type="ECO:0000259" key="8">
    <source>
        <dbReference type="PROSITE" id="PS50112"/>
    </source>
</evidence>
<evidence type="ECO:0000259" key="7">
    <source>
        <dbReference type="PROSITE" id="PS50109"/>
    </source>
</evidence>
<dbReference type="Gene3D" id="1.10.287.130">
    <property type="match status" value="1"/>
</dbReference>
<comment type="caution">
    <text evidence="10">The sequence shown here is derived from an EMBL/GenBank/DDBJ whole genome shotgun (WGS) entry which is preliminary data.</text>
</comment>
<dbReference type="InterPro" id="IPR000700">
    <property type="entry name" value="PAS-assoc_C"/>
</dbReference>
<dbReference type="SMART" id="SM00086">
    <property type="entry name" value="PAC"/>
    <property type="match status" value="3"/>
</dbReference>
<evidence type="ECO:0000259" key="9">
    <source>
        <dbReference type="PROSITE" id="PS50113"/>
    </source>
</evidence>
<dbReference type="SUPFAM" id="SSF55785">
    <property type="entry name" value="PYP-like sensor domain (PAS domain)"/>
    <property type="match status" value="3"/>
</dbReference>
<feature type="domain" description="PAS" evidence="8">
    <location>
        <begin position="186"/>
        <end position="256"/>
    </location>
</feature>
<dbReference type="FunFam" id="3.30.565.10:FF:000006">
    <property type="entry name" value="Sensor histidine kinase WalK"/>
    <property type="match status" value="1"/>
</dbReference>
<accession>A0A9E5DM59</accession>
<dbReference type="InterPro" id="IPR035965">
    <property type="entry name" value="PAS-like_dom_sf"/>
</dbReference>
<dbReference type="PROSITE" id="PS50112">
    <property type="entry name" value="PAS"/>
    <property type="match status" value="2"/>
</dbReference>
<dbReference type="InterPro" id="IPR013655">
    <property type="entry name" value="PAS_fold_3"/>
</dbReference>
<keyword evidence="4" id="KW-0808">Transferase</keyword>
<gene>
    <name evidence="11" type="ORF">O3H35_04400</name>
    <name evidence="10" type="ORF">O3H54_10735</name>
</gene>
<dbReference type="NCBIfam" id="TIGR00229">
    <property type="entry name" value="sensory_box"/>
    <property type="match status" value="3"/>
</dbReference>
<keyword evidence="5" id="KW-0418">Kinase</keyword>
<dbReference type="InterPro" id="IPR013656">
    <property type="entry name" value="PAS_4"/>
</dbReference>
<dbReference type="Proteomes" id="UP001074446">
    <property type="component" value="Unassembled WGS sequence"/>
</dbReference>
<feature type="domain" description="PAC" evidence="9">
    <location>
        <begin position="133"/>
        <end position="185"/>
    </location>
</feature>
<dbReference type="InterPro" id="IPR005467">
    <property type="entry name" value="His_kinase_dom"/>
</dbReference>
<dbReference type="SMART" id="SM00091">
    <property type="entry name" value="PAS"/>
    <property type="match status" value="3"/>
</dbReference>
<dbReference type="Proteomes" id="UP001068021">
    <property type="component" value="Unassembled WGS sequence"/>
</dbReference>
<organism evidence="10 12">
    <name type="scientific">Methanobacterium veterum</name>
    <dbReference type="NCBI Taxonomy" id="408577"/>
    <lineage>
        <taxon>Archaea</taxon>
        <taxon>Methanobacteriati</taxon>
        <taxon>Methanobacteriota</taxon>
        <taxon>Methanomada group</taxon>
        <taxon>Methanobacteria</taxon>
        <taxon>Methanobacteriales</taxon>
        <taxon>Methanobacteriaceae</taxon>
        <taxon>Methanobacterium</taxon>
    </lineage>
</organism>
<keyword evidence="6" id="KW-0175">Coiled coil</keyword>
<dbReference type="PROSITE" id="PS50113">
    <property type="entry name" value="PAC"/>
    <property type="match status" value="3"/>
</dbReference>
<dbReference type="SMART" id="SM00387">
    <property type="entry name" value="HATPase_c"/>
    <property type="match status" value="1"/>
</dbReference>
<feature type="domain" description="Histidine kinase" evidence="7">
    <location>
        <begin position="492"/>
        <end position="708"/>
    </location>
</feature>
<dbReference type="Gene3D" id="3.30.450.20">
    <property type="entry name" value="PAS domain"/>
    <property type="match status" value="3"/>
</dbReference>
<evidence type="ECO:0000256" key="1">
    <source>
        <dbReference type="ARBA" id="ARBA00000085"/>
    </source>
</evidence>
<dbReference type="Gene3D" id="3.30.565.10">
    <property type="entry name" value="Histidine kinase-like ATPase, C-terminal domain"/>
    <property type="match status" value="1"/>
</dbReference>
<dbReference type="Pfam" id="PF13426">
    <property type="entry name" value="PAS_9"/>
    <property type="match status" value="1"/>
</dbReference>
<dbReference type="CDD" id="cd00082">
    <property type="entry name" value="HisKA"/>
    <property type="match status" value="1"/>
</dbReference>
<dbReference type="InterPro" id="IPR003594">
    <property type="entry name" value="HATPase_dom"/>
</dbReference>
<dbReference type="AlphaFoldDB" id="A0A9E5DM59"/>
<feature type="domain" description="PAC" evidence="9">
    <location>
        <begin position="424"/>
        <end position="474"/>
    </location>
</feature>
<dbReference type="InterPro" id="IPR004358">
    <property type="entry name" value="Sig_transdc_His_kin-like_C"/>
</dbReference>
<dbReference type="SMART" id="SM00388">
    <property type="entry name" value="HisKA"/>
    <property type="match status" value="1"/>
</dbReference>
<dbReference type="InterPro" id="IPR036097">
    <property type="entry name" value="HisK_dim/P_sf"/>
</dbReference>
<dbReference type="Pfam" id="PF00512">
    <property type="entry name" value="HisKA"/>
    <property type="match status" value="1"/>
</dbReference>
<comment type="catalytic activity">
    <reaction evidence="1">
        <text>ATP + protein L-histidine = ADP + protein N-phospho-L-histidine.</text>
        <dbReference type="EC" id="2.7.13.3"/>
    </reaction>
</comment>
<dbReference type="PRINTS" id="PR00344">
    <property type="entry name" value="BCTRLSENSOR"/>
</dbReference>
<dbReference type="Pfam" id="PF08447">
    <property type="entry name" value="PAS_3"/>
    <property type="match status" value="1"/>
</dbReference>
<dbReference type="EC" id="2.7.13.3" evidence="2"/>
<reference evidence="10" key="1">
    <citation type="submission" date="2022-12" db="EMBL/GenBank/DDBJ databases">
        <title>Reclassification of two methanogenic archaea species isolated from the Kolyma lowland permafrost.</title>
        <authorList>
            <person name="Trubitsyn V.E."/>
            <person name="Rivkina E.M."/>
            <person name="Shcherbakova V.A."/>
        </authorList>
    </citation>
    <scope>NUCLEOTIDE SEQUENCE</scope>
    <source>
        <strain evidence="10">M2</strain>
        <strain evidence="11">MK4</strain>
    </source>
</reference>
<protein>
    <recommendedName>
        <fullName evidence="2">histidine kinase</fullName>
        <ecNumber evidence="2">2.7.13.3</ecNumber>
    </recommendedName>
</protein>
<evidence type="ECO:0000256" key="4">
    <source>
        <dbReference type="ARBA" id="ARBA00022679"/>
    </source>
</evidence>
<dbReference type="GO" id="GO:0000155">
    <property type="term" value="F:phosphorelay sensor kinase activity"/>
    <property type="evidence" value="ECO:0007669"/>
    <property type="project" value="InterPro"/>
</dbReference>
<sequence length="710" mass="82601">MKTGIKTKEQLICDLEKALQDGTVELEQIAEYVVRLSKNNEKLRNEIKKRKLTENALRESEEMFRLLYENSPLPYQSLDCNGDFIEVNQAFLDAMGYTKEEIIGRPFTDIMTPECAYTFKKRFKRFNELGYMRKSEFKLLCKDNAQITILIDGNIEYSADGTFKQTHCVWIDITDRKQWEEALIESEDRYRFLYDHNPSMYFTVDCEAVILSVNQFGAEQLGFTVHELVGQSVLKVFHEEDKKAAILNIRRCIKNIGQLFHWELRKVRRNGSMIWVKETARAVKENDGKITVLIVCEDITGLKELERILRETQDTLELKVQERTKELSRCNMRLESDISEIKRIGRALRESEEKFRALAENSPDVISRLDKELRYKYVNHGSNTLGLSSENLIGKKIEDITPLNGIAKIWMKNARKVLKTGEIQEMEYEFPSIHGLKFFHSYMVPEYDGGEIESLLVISHDVTQRRQLEEELKETVKELRHSNEELQQFAYVASHDLQEPLRTITSFTQLIERRYKDKLDSDADEFIEYIVDAAKRMQTLINDLLNYSRVATKKKGFELTDMGYVLESALNNLNTAIYENNAEITYENLPKIMAEPGQMIQLFQNLIGNAIKFRKPEVPPKINIKVCKDKNKEEYIFSIQDNGIGMEQQYAERIFTIFQRLHTKEEYEGTGIGLAISKKVVELHGGRIWVESKPEKGSTFYFAIPTALVK</sequence>
<dbReference type="CDD" id="cd00130">
    <property type="entry name" value="PAS"/>
    <property type="match status" value="2"/>
</dbReference>
<dbReference type="InterPro" id="IPR001610">
    <property type="entry name" value="PAC"/>
</dbReference>
<feature type="domain" description="PAS" evidence="8">
    <location>
        <begin position="60"/>
        <end position="130"/>
    </location>
</feature>
<keyword evidence="3" id="KW-0597">Phosphoprotein</keyword>
<evidence type="ECO:0000256" key="6">
    <source>
        <dbReference type="SAM" id="Coils"/>
    </source>
</evidence>
<evidence type="ECO:0000313" key="11">
    <source>
        <dbReference type="EMBL" id="MCZ3371863.1"/>
    </source>
</evidence>
<proteinExistence type="predicted"/>
<dbReference type="SUPFAM" id="SSF55874">
    <property type="entry name" value="ATPase domain of HSP90 chaperone/DNA topoisomerase II/histidine kinase"/>
    <property type="match status" value="1"/>
</dbReference>
<feature type="coiled-coil region" evidence="6">
    <location>
        <begin position="26"/>
        <end position="53"/>
    </location>
</feature>
<evidence type="ECO:0000313" key="12">
    <source>
        <dbReference type="Proteomes" id="UP001068021"/>
    </source>
</evidence>
<dbReference type="InterPro" id="IPR000014">
    <property type="entry name" value="PAS"/>
</dbReference>
<name>A0A9E5DM59_9EURY</name>
<evidence type="ECO:0000256" key="3">
    <source>
        <dbReference type="ARBA" id="ARBA00022553"/>
    </source>
</evidence>
<feature type="domain" description="PAC" evidence="9">
    <location>
        <begin position="260"/>
        <end position="311"/>
    </location>
</feature>
<evidence type="ECO:0000256" key="2">
    <source>
        <dbReference type="ARBA" id="ARBA00012438"/>
    </source>
</evidence>
<dbReference type="SUPFAM" id="SSF47384">
    <property type="entry name" value="Homodimeric domain of signal transducing histidine kinase"/>
    <property type="match status" value="1"/>
</dbReference>
<dbReference type="PANTHER" id="PTHR43304:SF1">
    <property type="entry name" value="PAC DOMAIN-CONTAINING PROTEIN"/>
    <property type="match status" value="1"/>
</dbReference>
<dbReference type="InterPro" id="IPR052162">
    <property type="entry name" value="Sensor_kinase/Photoreceptor"/>
</dbReference>
<dbReference type="EMBL" id="JAPVER010000020">
    <property type="protein sequence ID" value="MCZ3366355.1"/>
    <property type="molecule type" value="Genomic_DNA"/>
</dbReference>
<dbReference type="EMBL" id="JAPVES010000029">
    <property type="protein sequence ID" value="MCZ3371863.1"/>
    <property type="molecule type" value="Genomic_DNA"/>
</dbReference>
<feature type="coiled-coil region" evidence="6">
    <location>
        <begin position="302"/>
        <end position="361"/>
    </location>
</feature>
<dbReference type="PANTHER" id="PTHR43304">
    <property type="entry name" value="PHYTOCHROME-LIKE PROTEIN CPH1"/>
    <property type="match status" value="1"/>
</dbReference>
<dbReference type="Pfam" id="PF02518">
    <property type="entry name" value="HATPase_c"/>
    <property type="match status" value="1"/>
</dbReference>
<dbReference type="RefSeq" id="WP_052376092.1">
    <property type="nucleotide sequence ID" value="NZ_JAPVER010000020.1"/>
</dbReference>
<dbReference type="InterPro" id="IPR036890">
    <property type="entry name" value="HATPase_C_sf"/>
</dbReference>
<evidence type="ECO:0000256" key="5">
    <source>
        <dbReference type="ARBA" id="ARBA00022777"/>
    </source>
</evidence>
<evidence type="ECO:0000313" key="10">
    <source>
        <dbReference type="EMBL" id="MCZ3366355.1"/>
    </source>
</evidence>
<dbReference type="PROSITE" id="PS50109">
    <property type="entry name" value="HIS_KIN"/>
    <property type="match status" value="1"/>
</dbReference>
<dbReference type="InterPro" id="IPR003661">
    <property type="entry name" value="HisK_dim/P_dom"/>
</dbReference>